<dbReference type="InterPro" id="IPR015943">
    <property type="entry name" value="WD40/YVTN_repeat-like_dom_sf"/>
</dbReference>
<keyword evidence="4" id="KW-1185">Reference proteome</keyword>
<comment type="caution">
    <text evidence="3">The sequence shown here is derived from an EMBL/GenBank/DDBJ whole genome shotgun (WGS) entry which is preliminary data.</text>
</comment>
<feature type="domain" description="PKD" evidence="2">
    <location>
        <begin position="621"/>
        <end position="676"/>
    </location>
</feature>
<organism evidence="3 4">
    <name type="scientific">Luteolibacter arcticus</name>
    <dbReference type="NCBI Taxonomy" id="1581411"/>
    <lineage>
        <taxon>Bacteria</taxon>
        <taxon>Pseudomonadati</taxon>
        <taxon>Verrucomicrobiota</taxon>
        <taxon>Verrucomicrobiia</taxon>
        <taxon>Verrucomicrobiales</taxon>
        <taxon>Verrucomicrobiaceae</taxon>
        <taxon>Luteolibacter</taxon>
    </lineage>
</organism>
<reference evidence="3 4" key="1">
    <citation type="submission" date="2022-10" db="EMBL/GenBank/DDBJ databases">
        <title>Luteolibacter arcticus strain CCTCC AB 2014275, whole genome shotgun sequencing project.</title>
        <authorList>
            <person name="Zhao G."/>
            <person name="Shen L."/>
        </authorList>
    </citation>
    <scope>NUCLEOTIDE SEQUENCE [LARGE SCALE GENOMIC DNA]</scope>
    <source>
        <strain evidence="3 4">CCTCC AB 2014275</strain>
    </source>
</reference>
<accession>A0ABT3GPI5</accession>
<dbReference type="SUPFAM" id="SSF49299">
    <property type="entry name" value="PKD domain"/>
    <property type="match status" value="2"/>
</dbReference>
<proteinExistence type="predicted"/>
<evidence type="ECO:0000256" key="1">
    <source>
        <dbReference type="SAM" id="MobiDB-lite"/>
    </source>
</evidence>
<feature type="region of interest" description="Disordered" evidence="1">
    <location>
        <begin position="222"/>
        <end position="243"/>
    </location>
</feature>
<gene>
    <name evidence="3" type="ORF">OKA05_22980</name>
</gene>
<dbReference type="InterPro" id="IPR022409">
    <property type="entry name" value="PKD/Chitinase_dom"/>
</dbReference>
<dbReference type="Pfam" id="PF05548">
    <property type="entry name" value="Peptidase_M11"/>
    <property type="match status" value="1"/>
</dbReference>
<evidence type="ECO:0000259" key="2">
    <source>
        <dbReference type="PROSITE" id="PS50093"/>
    </source>
</evidence>
<evidence type="ECO:0000313" key="3">
    <source>
        <dbReference type="EMBL" id="MCW1925441.1"/>
    </source>
</evidence>
<dbReference type="SMART" id="SM00089">
    <property type="entry name" value="PKD"/>
    <property type="match status" value="2"/>
</dbReference>
<dbReference type="EMBL" id="JAPDDT010000014">
    <property type="protein sequence ID" value="MCW1925441.1"/>
    <property type="molecule type" value="Genomic_DNA"/>
</dbReference>
<dbReference type="CDD" id="cd00146">
    <property type="entry name" value="PKD"/>
    <property type="match status" value="1"/>
</dbReference>
<dbReference type="PROSITE" id="PS50093">
    <property type="entry name" value="PKD"/>
    <property type="match status" value="2"/>
</dbReference>
<sequence>MIPSSSAGSGVGESRALEGFAEWRAKFRTREPERGEMETGLRIALARKEQMLEWMAKDPARALKDAISRSDYEELPEALKPHFERSFNEVASLRVMPVCIPGLAREPVWTLVSGSQTFRANVVGRRKGQSSKEDTPLAGIVLGDHAVLREHAFEKLGSDDLKVLGRRPSGQADPGRDYSSGLRLGSGQVTALAGGKLYHFASEASLDAFNARLSALDDRPGPHAGSRVVLASPGDSGSGDGGFPWNEVEDEVDRLASAWTETPKKVFLIRVDFPNLTGQSASEAQLEGILNGAVTTSIAQMSYGKTRIIGEASTMIVRLPETYDYYSAGEKNEELHQDASDAYEAIAGIGSLGAYDIVGVHFNSIAMTSGGALYAGLATLGGTKMWIQATISFSTFVHELGHNYGIHHASFWKTTNGTVLGPPATQEEYGDPFDVMGSGTDVSIHHFSASGKGRLNWLTSSQIASVSSAGSSGIRRIHRFDDAGTTGATQAVRVSIPGSPDNYWIGYRAGVPLNQSLGNGAFFTLEKTGVPQTLLLDLTPGSASGKMDCALPLGKTYSDPNGVHITPVAKGGSGGDAWLDVNVQVGSFAGNQPPVLSLNAPATAVPRQTIPLSVTANDPDGDPLIYQWDFGDGTAAVIHGTASVDHMWALGGTYTVKVTANDMKGSSATTQATVTMADPLASWTGASTPIVYEAVHYLGGRFVGMSSAGFHFSADGVNWEHIVRSGNNMSYQAGPMAYDGDVFVASSGATFFRSRDGRTWEAAVSTPPAAAMRAVKSTPGKFVGVGDGFSLISSDQGKTWQSYPIGTGLELRGLAFGRGMFVTVGRAGDLSTGSPAVYTSPDGINWTACSVPVVQSSTGKFLGVEFVDGVFYAFGEQTGILRSTDGVSWTVALDRSASIWSDGSLLAIRSLTAGPGFLLAAASNGLRHIWLSSLDGHTWVRGPAPTYAPNSLYADGRLVSGKTHGSSASPKFYSTGTLQPSNRAPTASVDAPAVCAAREPVLFRSQCTDPDGDPLTLLWDFGDETLLEETSNCYHRFLAGGTHQVKLHALDRRGGVTTVTKSVTVTDPLANWTQLASNTTDRLESIAAGGGRLVAVGHSGGAYRTSPDGVSWTGGRISPETYPYPFLDEIVYHDGQFVACGYDGTSGSSQGVIYTSPDGTTWTLRYLESGSLTALVSAGGRCYAGGGDSTILSSVDGVSWSPLLGGQPGGFSSFAYGNGHFVAGGTRLDSRLVMTSPDGNTWTDTSSGLGSYQTTSLGMLFHTGDRFIGASGDSVAARRGDILYSLNHGATFKKTGTKLDSLRAFGGGNGLILGSGIMSLTNAQVNIVSIDGMEWRPLPTPAQSDRTDIAYFNSRFYTAGLAGSIWRSGEVPPLAAAGYAGWQTACFPGGDVRSGPDDDFDGDGIPNLAEYVTGSDPRDREDRGEIIAEVAGEVFTMIVPKTGGADDAVCHVEYSEHLDGWSQEGVEIVEDSSERLVVKVPTSARAGFLRAVFALR</sequence>
<dbReference type="InterPro" id="IPR000601">
    <property type="entry name" value="PKD_dom"/>
</dbReference>
<dbReference type="Gene3D" id="2.60.40.10">
    <property type="entry name" value="Immunoglobulins"/>
    <property type="match status" value="2"/>
</dbReference>
<dbReference type="SUPFAM" id="SSF110296">
    <property type="entry name" value="Oligoxyloglucan reducing end-specific cellobiohydrolase"/>
    <property type="match status" value="2"/>
</dbReference>
<dbReference type="InterPro" id="IPR008752">
    <property type="entry name" value="Peptidase_M11"/>
</dbReference>
<dbReference type="InterPro" id="IPR035986">
    <property type="entry name" value="PKD_dom_sf"/>
</dbReference>
<name>A0ABT3GPI5_9BACT</name>
<dbReference type="InterPro" id="IPR013783">
    <property type="entry name" value="Ig-like_fold"/>
</dbReference>
<dbReference type="Gene3D" id="2.130.10.10">
    <property type="entry name" value="YVTN repeat-like/Quinoprotein amine dehydrogenase"/>
    <property type="match status" value="1"/>
</dbReference>
<feature type="domain" description="PKD" evidence="2">
    <location>
        <begin position="1012"/>
        <end position="1066"/>
    </location>
</feature>
<protein>
    <submittedName>
        <fullName evidence="3">PKD domain-containing protein</fullName>
    </submittedName>
</protein>
<dbReference type="Pfam" id="PF18911">
    <property type="entry name" value="PKD_4"/>
    <property type="match status" value="2"/>
</dbReference>
<evidence type="ECO:0000313" key="4">
    <source>
        <dbReference type="Proteomes" id="UP001320876"/>
    </source>
</evidence>
<dbReference type="Proteomes" id="UP001320876">
    <property type="component" value="Unassembled WGS sequence"/>
</dbReference>